<evidence type="ECO:0000256" key="2">
    <source>
        <dbReference type="SAM" id="MobiDB-lite"/>
    </source>
</evidence>
<reference evidence="3" key="1">
    <citation type="submission" date="2021-02" db="EMBL/GenBank/DDBJ databases">
        <authorList>
            <person name="Dougan E. K."/>
            <person name="Rhodes N."/>
            <person name="Thang M."/>
            <person name="Chan C."/>
        </authorList>
    </citation>
    <scope>NUCLEOTIDE SEQUENCE</scope>
</reference>
<dbReference type="AlphaFoldDB" id="A0A812NYP7"/>
<feature type="region of interest" description="Disordered" evidence="2">
    <location>
        <begin position="310"/>
        <end position="334"/>
    </location>
</feature>
<proteinExistence type="predicted"/>
<evidence type="ECO:0000313" key="3">
    <source>
        <dbReference type="EMBL" id="CAE7332687.1"/>
    </source>
</evidence>
<accession>A0A812NYP7</accession>
<keyword evidence="1" id="KW-0175">Coiled coil</keyword>
<feature type="region of interest" description="Disordered" evidence="2">
    <location>
        <begin position="36"/>
        <end position="77"/>
    </location>
</feature>
<feature type="coiled-coil region" evidence="1">
    <location>
        <begin position="175"/>
        <end position="223"/>
    </location>
</feature>
<comment type="caution">
    <text evidence="3">The sequence shown here is derived from an EMBL/GenBank/DDBJ whole genome shotgun (WGS) entry which is preliminary data.</text>
</comment>
<gene>
    <name evidence="3" type="ORF">SNEC2469_LOCUS8460</name>
</gene>
<keyword evidence="4" id="KW-1185">Reference proteome</keyword>
<dbReference type="EMBL" id="CAJNJA010013942">
    <property type="protein sequence ID" value="CAE7332687.1"/>
    <property type="molecule type" value="Genomic_DNA"/>
</dbReference>
<protein>
    <submittedName>
        <fullName evidence="3">Uncharacterized protein</fullName>
    </submittedName>
</protein>
<dbReference type="Proteomes" id="UP000601435">
    <property type="component" value="Unassembled WGS sequence"/>
</dbReference>
<organism evidence="3 4">
    <name type="scientific">Symbiodinium necroappetens</name>
    <dbReference type="NCBI Taxonomy" id="1628268"/>
    <lineage>
        <taxon>Eukaryota</taxon>
        <taxon>Sar</taxon>
        <taxon>Alveolata</taxon>
        <taxon>Dinophyceae</taxon>
        <taxon>Suessiales</taxon>
        <taxon>Symbiodiniaceae</taxon>
        <taxon>Symbiodinium</taxon>
    </lineage>
</organism>
<evidence type="ECO:0000313" key="4">
    <source>
        <dbReference type="Proteomes" id="UP000601435"/>
    </source>
</evidence>
<sequence length="334" mass="35695">MRAAAMTEPGNFEPELANTACELSAFRDELRRFATRRKTEAQSSTFAGDSAGGGGPAEANGDGLFQELQEGRGGPVSLGELDLPSMDPPSLPKGLAARLRVAAAECEAKEPVSVSRQTVDANATQSCSAVEVFVNSGGSTSLPQCYAEDHGLCTAAAAVRKTEVTEAELAQVAEVRRLRNELAAAEMRSLEMEGRQDELLAELKAFQLEIRQEEAYNQELRAEAQPAGEKHAARELTAAGAKLFRLLQAQYVMARPEALAGQRPLYSLPKSSAFDEAARTLLSEMSASLQALQEAPCLRGQGHRTATGAYVAKLSPDRSLLRSSPSDSRNGRKS</sequence>
<evidence type="ECO:0000256" key="1">
    <source>
        <dbReference type="SAM" id="Coils"/>
    </source>
</evidence>
<dbReference type="OrthoDB" id="10399466at2759"/>
<name>A0A812NYP7_9DINO</name>